<keyword evidence="2" id="KW-1185">Reference proteome</keyword>
<dbReference type="EMBL" id="CAJPWZ010002973">
    <property type="protein sequence ID" value="CAG2249505.1"/>
    <property type="molecule type" value="Genomic_DNA"/>
</dbReference>
<gene>
    <name evidence="1" type="ORF">MEDL_61272</name>
</gene>
<dbReference type="AlphaFoldDB" id="A0A8S3UYZ1"/>
<protein>
    <submittedName>
        <fullName evidence="1">Uncharacterized protein</fullName>
    </submittedName>
</protein>
<comment type="caution">
    <text evidence="1">The sequence shown here is derived from an EMBL/GenBank/DDBJ whole genome shotgun (WGS) entry which is preliminary data.</text>
</comment>
<name>A0A8S3UYZ1_MYTED</name>
<proteinExistence type="predicted"/>
<accession>A0A8S3UYZ1</accession>
<dbReference type="Proteomes" id="UP000683360">
    <property type="component" value="Unassembled WGS sequence"/>
</dbReference>
<organism evidence="1 2">
    <name type="scientific">Mytilus edulis</name>
    <name type="common">Blue mussel</name>
    <dbReference type="NCBI Taxonomy" id="6550"/>
    <lineage>
        <taxon>Eukaryota</taxon>
        <taxon>Metazoa</taxon>
        <taxon>Spiralia</taxon>
        <taxon>Lophotrochozoa</taxon>
        <taxon>Mollusca</taxon>
        <taxon>Bivalvia</taxon>
        <taxon>Autobranchia</taxon>
        <taxon>Pteriomorphia</taxon>
        <taxon>Mytilida</taxon>
        <taxon>Mytiloidea</taxon>
        <taxon>Mytilidae</taxon>
        <taxon>Mytilinae</taxon>
        <taxon>Mytilus</taxon>
    </lineage>
</organism>
<evidence type="ECO:0000313" key="2">
    <source>
        <dbReference type="Proteomes" id="UP000683360"/>
    </source>
</evidence>
<sequence>MNILHDELNNFKYYYVDMNFDFHEEHKDRRDRNKSLIKLILDKVNHESLDMTIALNLSCRYGLLDFVTFVLENTDHKLLDFKKATSILYDAWERNYSYSTIEEIKDMRDQYEKLIKLIIEKVKHDSLDLQILLNLAFCCYSLDVVTLMLEKQIIKC</sequence>
<evidence type="ECO:0000313" key="1">
    <source>
        <dbReference type="EMBL" id="CAG2249505.1"/>
    </source>
</evidence>
<reference evidence="1" key="1">
    <citation type="submission" date="2021-03" db="EMBL/GenBank/DDBJ databases">
        <authorList>
            <person name="Bekaert M."/>
        </authorList>
    </citation>
    <scope>NUCLEOTIDE SEQUENCE</scope>
</reference>